<organism evidence="1">
    <name type="scientific">Caulobacter sp. 602-2</name>
    <dbReference type="NCBI Taxonomy" id="2710887"/>
    <lineage>
        <taxon>Bacteria</taxon>
        <taxon>Pseudomonadati</taxon>
        <taxon>Pseudomonadota</taxon>
        <taxon>Alphaproteobacteria</taxon>
        <taxon>Caulobacterales</taxon>
        <taxon>Caulobacteraceae</taxon>
        <taxon>Caulobacter</taxon>
    </lineage>
</organism>
<protein>
    <submittedName>
        <fullName evidence="1">DUF2285 domain-containing protein</fullName>
    </submittedName>
</protein>
<comment type="caution">
    <text evidence="1">The sequence shown here is derived from an EMBL/GenBank/DDBJ whole genome shotgun (WGS) entry which is preliminary data.</text>
</comment>
<evidence type="ECO:0000313" key="1">
    <source>
        <dbReference type="EMBL" id="NGM49383.1"/>
    </source>
</evidence>
<dbReference type="EMBL" id="JAAKGT010000002">
    <property type="protein sequence ID" value="NGM49383.1"/>
    <property type="molecule type" value="Genomic_DNA"/>
</dbReference>
<reference evidence="1" key="1">
    <citation type="submission" date="2020-02" db="EMBL/GenBank/DDBJ databases">
        <authorList>
            <person name="Gao J."/>
            <person name="Sun J."/>
        </authorList>
    </citation>
    <scope>NUCLEOTIDE SEQUENCE</scope>
    <source>
        <strain evidence="1">602-2</strain>
    </source>
</reference>
<proteinExistence type="predicted"/>
<dbReference type="RefSeq" id="WP_165257276.1">
    <property type="nucleotide sequence ID" value="NZ_JAAKGT010000002.1"/>
</dbReference>
<dbReference type="AlphaFoldDB" id="A0A6G4QV68"/>
<accession>A0A6G4QV68</accession>
<gene>
    <name evidence="1" type="ORF">G5B46_07180</name>
</gene>
<name>A0A6G4QV68_9CAUL</name>
<sequence>MDLEHDIAGEVVGSDDLTDYDLAHLTTYLRLLDAEEEGADWKDAARTILGLRPQEDEAGSRRCWETHLGRARWMTHTGYKLLLARGRRPAGDS</sequence>